<dbReference type="InterPro" id="IPR050979">
    <property type="entry name" value="LD-transpeptidase"/>
</dbReference>
<sequence length="307" mass="33986">MSTMIRCCAGLLLLLLLSPSLLAREYPWQPGNHLVGELFHVPARFEDTFHLLGKKHGYGYLELLAANPDIDPWLPGEGTAVLMPGQHVLPHGATQGILINLPEFRLYFFSPEGDSVVTYPIGIGREGWASPTGETQVRYKEANPRWFPPQSIIEDYALRGEHLPRMVPPGPENPLGAYKMNLAMGAYVIHGTNKPFGIGMRVSSGCFRLDNNDIGELFPQVPLGTPVTIVNQPFKLGIHQGALYLEAHTPLDEHGLPTALDRFAAIRDLMSERAELTYGMRLDWARIREVVDAAEGVPVKIGEPLRL</sequence>
<dbReference type="GO" id="GO:0008360">
    <property type="term" value="P:regulation of cell shape"/>
    <property type="evidence" value="ECO:0007669"/>
    <property type="project" value="UniProtKB-UniRule"/>
</dbReference>
<evidence type="ECO:0000256" key="1">
    <source>
        <dbReference type="ARBA" id="ARBA00004752"/>
    </source>
</evidence>
<protein>
    <submittedName>
        <fullName evidence="12">L,D-transpeptidase ErfK/SrfK</fullName>
    </submittedName>
</protein>
<evidence type="ECO:0000313" key="12">
    <source>
        <dbReference type="EMBL" id="SDU06845.1"/>
    </source>
</evidence>
<dbReference type="UniPathway" id="UPA00219"/>
<dbReference type="GO" id="GO:0071972">
    <property type="term" value="F:peptidoglycan L,D-transpeptidase activity"/>
    <property type="evidence" value="ECO:0007669"/>
    <property type="project" value="TreeGrafter"/>
</dbReference>
<dbReference type="CDD" id="cd16913">
    <property type="entry name" value="YkuD_like"/>
    <property type="match status" value="1"/>
</dbReference>
<keyword evidence="10" id="KW-0732">Signal</keyword>
<evidence type="ECO:0000313" key="13">
    <source>
        <dbReference type="Proteomes" id="UP000243924"/>
    </source>
</evidence>
<dbReference type="PANTHER" id="PTHR30582:SF24">
    <property type="entry name" value="L,D-TRANSPEPTIDASE ERFK_SRFK-RELATED"/>
    <property type="match status" value="1"/>
</dbReference>
<evidence type="ECO:0000256" key="3">
    <source>
        <dbReference type="ARBA" id="ARBA00022676"/>
    </source>
</evidence>
<dbReference type="EMBL" id="LT629787">
    <property type="protein sequence ID" value="SDU06845.1"/>
    <property type="molecule type" value="Genomic_DNA"/>
</dbReference>
<feature type="signal peptide" evidence="10">
    <location>
        <begin position="1"/>
        <end position="23"/>
    </location>
</feature>
<dbReference type="RefSeq" id="WP_092385748.1">
    <property type="nucleotide sequence ID" value="NZ_LT629787.1"/>
</dbReference>
<dbReference type="GO" id="GO:0005576">
    <property type="term" value="C:extracellular region"/>
    <property type="evidence" value="ECO:0007669"/>
    <property type="project" value="TreeGrafter"/>
</dbReference>
<dbReference type="GO" id="GO:0016757">
    <property type="term" value="F:glycosyltransferase activity"/>
    <property type="evidence" value="ECO:0007669"/>
    <property type="project" value="UniProtKB-KW"/>
</dbReference>
<keyword evidence="4" id="KW-0808">Transferase</keyword>
<comment type="pathway">
    <text evidence="1 9">Cell wall biogenesis; peptidoglycan biosynthesis.</text>
</comment>
<keyword evidence="8 9" id="KW-0961">Cell wall biogenesis/degradation</keyword>
<dbReference type="PANTHER" id="PTHR30582">
    <property type="entry name" value="L,D-TRANSPEPTIDASE"/>
    <property type="match status" value="1"/>
</dbReference>
<evidence type="ECO:0000256" key="9">
    <source>
        <dbReference type="PROSITE-ProRule" id="PRU01373"/>
    </source>
</evidence>
<comment type="similarity">
    <text evidence="2">Belongs to the YkuD family.</text>
</comment>
<reference evidence="13" key="1">
    <citation type="submission" date="2016-10" db="EMBL/GenBank/DDBJ databases">
        <authorList>
            <person name="Varghese N."/>
            <person name="Submissions S."/>
        </authorList>
    </citation>
    <scope>NUCLEOTIDE SEQUENCE [LARGE SCALE GENOMIC DNA]</scope>
    <source>
        <strain evidence="13">CECT 8338</strain>
    </source>
</reference>
<organism evidence="12 13">
    <name type="scientific">Halopseudomonas salegens</name>
    <dbReference type="NCBI Taxonomy" id="1434072"/>
    <lineage>
        <taxon>Bacteria</taxon>
        <taxon>Pseudomonadati</taxon>
        <taxon>Pseudomonadota</taxon>
        <taxon>Gammaproteobacteria</taxon>
        <taxon>Pseudomonadales</taxon>
        <taxon>Pseudomonadaceae</taxon>
        <taxon>Halopseudomonas</taxon>
    </lineage>
</organism>
<dbReference type="OrthoDB" id="9787225at2"/>
<evidence type="ECO:0000256" key="8">
    <source>
        <dbReference type="ARBA" id="ARBA00023316"/>
    </source>
</evidence>
<evidence type="ECO:0000259" key="11">
    <source>
        <dbReference type="PROSITE" id="PS52029"/>
    </source>
</evidence>
<dbReference type="Gene3D" id="2.40.440.10">
    <property type="entry name" value="L,D-transpeptidase catalytic domain-like"/>
    <property type="match status" value="1"/>
</dbReference>
<keyword evidence="13" id="KW-1185">Reference proteome</keyword>
<feature type="domain" description="L,D-TPase catalytic" evidence="11">
    <location>
        <begin position="95"/>
        <end position="230"/>
    </location>
</feature>
<evidence type="ECO:0000256" key="6">
    <source>
        <dbReference type="ARBA" id="ARBA00022960"/>
    </source>
</evidence>
<keyword evidence="5" id="KW-0378">Hydrolase</keyword>
<dbReference type="InterPro" id="IPR038063">
    <property type="entry name" value="Transpep_catalytic_dom"/>
</dbReference>
<feature type="chain" id="PRO_5009273993" evidence="10">
    <location>
        <begin position="24"/>
        <end position="307"/>
    </location>
</feature>
<evidence type="ECO:0000256" key="10">
    <source>
        <dbReference type="SAM" id="SignalP"/>
    </source>
</evidence>
<evidence type="ECO:0000256" key="5">
    <source>
        <dbReference type="ARBA" id="ARBA00022801"/>
    </source>
</evidence>
<evidence type="ECO:0000256" key="7">
    <source>
        <dbReference type="ARBA" id="ARBA00022984"/>
    </source>
</evidence>
<name>A0A1H2FHQ2_9GAMM</name>
<dbReference type="PROSITE" id="PS52029">
    <property type="entry name" value="LD_TPASE"/>
    <property type="match status" value="1"/>
</dbReference>
<gene>
    <name evidence="12" type="ORF">SAMN05216210_1568</name>
</gene>
<accession>A0A1H2FHQ2</accession>
<dbReference type="AlphaFoldDB" id="A0A1H2FHQ2"/>
<feature type="active site" description="Nucleophile" evidence="9">
    <location>
        <position position="206"/>
    </location>
</feature>
<keyword evidence="6 9" id="KW-0133">Cell shape</keyword>
<dbReference type="Proteomes" id="UP000243924">
    <property type="component" value="Chromosome I"/>
</dbReference>
<dbReference type="STRING" id="1434072.SAMN05216210_1568"/>
<dbReference type="GO" id="GO:0018104">
    <property type="term" value="P:peptidoglycan-protein cross-linking"/>
    <property type="evidence" value="ECO:0007669"/>
    <property type="project" value="TreeGrafter"/>
</dbReference>
<feature type="active site" description="Proton donor/acceptor" evidence="9">
    <location>
        <position position="190"/>
    </location>
</feature>
<keyword evidence="3" id="KW-0328">Glycosyltransferase</keyword>
<evidence type="ECO:0000256" key="4">
    <source>
        <dbReference type="ARBA" id="ARBA00022679"/>
    </source>
</evidence>
<dbReference type="InterPro" id="IPR005490">
    <property type="entry name" value="LD_TPept_cat_dom"/>
</dbReference>
<dbReference type="GO" id="GO:0071555">
    <property type="term" value="P:cell wall organization"/>
    <property type="evidence" value="ECO:0007669"/>
    <property type="project" value="UniProtKB-UniRule"/>
</dbReference>
<dbReference type="Pfam" id="PF03734">
    <property type="entry name" value="YkuD"/>
    <property type="match status" value="1"/>
</dbReference>
<dbReference type="SUPFAM" id="SSF141523">
    <property type="entry name" value="L,D-transpeptidase catalytic domain-like"/>
    <property type="match status" value="1"/>
</dbReference>
<evidence type="ECO:0000256" key="2">
    <source>
        <dbReference type="ARBA" id="ARBA00005992"/>
    </source>
</evidence>
<keyword evidence="7 9" id="KW-0573">Peptidoglycan synthesis</keyword>
<proteinExistence type="inferred from homology"/>